<evidence type="ECO:0000256" key="6">
    <source>
        <dbReference type="ARBA" id="ARBA00047619"/>
    </source>
</evidence>
<reference evidence="11" key="1">
    <citation type="journal article" date="2023" name="PLoS Negl. Trop. Dis.">
        <title>A genome sequence for Biomphalaria pfeifferi, the major vector snail for the human-infecting parasite Schistosoma mansoni.</title>
        <authorList>
            <person name="Bu L."/>
            <person name="Lu L."/>
            <person name="Laidemitt M.R."/>
            <person name="Zhang S.M."/>
            <person name="Mutuku M."/>
            <person name="Mkoji G."/>
            <person name="Steinauer M."/>
            <person name="Loker E.S."/>
        </authorList>
    </citation>
    <scope>NUCLEOTIDE SEQUENCE</scope>
    <source>
        <strain evidence="11">KasaAsao</strain>
    </source>
</reference>
<protein>
    <recommendedName>
        <fullName evidence="5">phosphoethanolamine N-methyltransferase</fullName>
        <ecNumber evidence="5">2.1.1.103</ecNumber>
    </recommendedName>
</protein>
<comment type="pathway">
    <text evidence="2">Lipid metabolism.</text>
</comment>
<comment type="catalytic activity">
    <reaction evidence="6">
        <text>N,N-dimethylethanolamine phosphate + S-adenosyl-L-methionine = phosphocholine + S-adenosyl-L-homocysteine + H(+)</text>
        <dbReference type="Rhea" id="RHEA:25325"/>
        <dbReference type="ChEBI" id="CHEBI:15378"/>
        <dbReference type="ChEBI" id="CHEBI:57856"/>
        <dbReference type="ChEBI" id="CHEBI:58641"/>
        <dbReference type="ChEBI" id="CHEBI:59789"/>
        <dbReference type="ChEBI" id="CHEBI:295975"/>
        <dbReference type="EC" id="2.1.1.103"/>
    </reaction>
    <physiologicalReaction direction="left-to-right" evidence="6">
        <dbReference type="Rhea" id="RHEA:25326"/>
    </physiologicalReaction>
</comment>
<reference evidence="11" key="2">
    <citation type="submission" date="2023-04" db="EMBL/GenBank/DDBJ databases">
        <authorList>
            <person name="Bu L."/>
            <person name="Lu L."/>
            <person name="Laidemitt M.R."/>
            <person name="Zhang S.M."/>
            <person name="Mutuku M."/>
            <person name="Mkoji G."/>
            <person name="Steinauer M."/>
            <person name="Loker E.S."/>
        </authorList>
    </citation>
    <scope>NUCLEOTIDE SEQUENCE</scope>
    <source>
        <strain evidence="11">KasaAsao</strain>
        <tissue evidence="11">Whole Snail</tissue>
    </source>
</reference>
<dbReference type="InterPro" id="IPR041698">
    <property type="entry name" value="Methyltransf_25"/>
</dbReference>
<name>A0AAD8BXL4_BIOPF</name>
<comment type="caution">
    <text evidence="11">The sequence shown here is derived from an EMBL/GenBank/DDBJ whole genome shotgun (WGS) entry which is preliminary data.</text>
</comment>
<dbReference type="EMBL" id="JASAOG010000024">
    <property type="protein sequence ID" value="KAK0062759.1"/>
    <property type="molecule type" value="Genomic_DNA"/>
</dbReference>
<dbReference type="InterPro" id="IPR029063">
    <property type="entry name" value="SAM-dependent_MTases_sf"/>
</dbReference>
<evidence type="ECO:0000256" key="2">
    <source>
        <dbReference type="ARBA" id="ARBA00005189"/>
    </source>
</evidence>
<comment type="catalytic activity">
    <reaction evidence="8">
        <text>N-methylethanolamine phosphate + S-adenosyl-L-methionine = N,N-dimethylethanolamine phosphate + S-adenosyl-L-homocysteine + H(+)</text>
        <dbReference type="Rhea" id="RHEA:25321"/>
        <dbReference type="ChEBI" id="CHEBI:15378"/>
        <dbReference type="ChEBI" id="CHEBI:57781"/>
        <dbReference type="ChEBI" id="CHEBI:57856"/>
        <dbReference type="ChEBI" id="CHEBI:58641"/>
        <dbReference type="ChEBI" id="CHEBI:59789"/>
        <dbReference type="EC" id="2.1.1.103"/>
    </reaction>
    <physiologicalReaction direction="left-to-right" evidence="8">
        <dbReference type="Rhea" id="RHEA:25322"/>
    </physiologicalReaction>
</comment>
<evidence type="ECO:0000256" key="1">
    <source>
        <dbReference type="ARBA" id="ARBA00004969"/>
    </source>
</evidence>
<keyword evidence="4" id="KW-0808">Transferase</keyword>
<evidence type="ECO:0000256" key="4">
    <source>
        <dbReference type="ARBA" id="ARBA00022679"/>
    </source>
</evidence>
<dbReference type="Gene3D" id="3.40.50.150">
    <property type="entry name" value="Vaccinia Virus protein VP39"/>
    <property type="match status" value="2"/>
</dbReference>
<evidence type="ECO:0000313" key="11">
    <source>
        <dbReference type="EMBL" id="KAK0062759.1"/>
    </source>
</evidence>
<keyword evidence="3" id="KW-0489">Methyltransferase</keyword>
<evidence type="ECO:0000256" key="5">
    <source>
        <dbReference type="ARBA" id="ARBA00035674"/>
    </source>
</evidence>
<dbReference type="Pfam" id="PF13649">
    <property type="entry name" value="Methyltransf_25"/>
    <property type="match status" value="1"/>
</dbReference>
<dbReference type="EC" id="2.1.1.103" evidence="5"/>
<feature type="domain" description="Methyltransferase" evidence="9">
    <location>
        <begin position="58"/>
        <end position="151"/>
    </location>
</feature>
<evidence type="ECO:0000259" key="10">
    <source>
        <dbReference type="Pfam" id="PF13847"/>
    </source>
</evidence>
<evidence type="ECO:0000256" key="7">
    <source>
        <dbReference type="ARBA" id="ARBA00047622"/>
    </source>
</evidence>
<dbReference type="GO" id="GO:0000234">
    <property type="term" value="F:phosphoethanolamine N-methyltransferase activity"/>
    <property type="evidence" value="ECO:0007669"/>
    <property type="project" value="UniProtKB-EC"/>
</dbReference>
<dbReference type="InterPro" id="IPR025714">
    <property type="entry name" value="Methyltranfer_dom"/>
</dbReference>
<proteinExistence type="predicted"/>
<dbReference type="PANTHER" id="PTHR44307">
    <property type="entry name" value="PHOSPHOETHANOLAMINE METHYLTRANSFERASE"/>
    <property type="match status" value="1"/>
</dbReference>
<keyword evidence="12" id="KW-1185">Reference proteome</keyword>
<comment type="catalytic activity">
    <reaction evidence="7">
        <text>phosphoethanolamine + S-adenosyl-L-methionine = N-methylethanolamine phosphate + S-adenosyl-L-homocysteine + H(+)</text>
        <dbReference type="Rhea" id="RHEA:20365"/>
        <dbReference type="ChEBI" id="CHEBI:15378"/>
        <dbReference type="ChEBI" id="CHEBI:57781"/>
        <dbReference type="ChEBI" id="CHEBI:57856"/>
        <dbReference type="ChEBI" id="CHEBI:58190"/>
        <dbReference type="ChEBI" id="CHEBI:59789"/>
        <dbReference type="EC" id="2.1.1.103"/>
    </reaction>
    <physiologicalReaction direction="left-to-right" evidence="7">
        <dbReference type="Rhea" id="RHEA:20366"/>
    </physiologicalReaction>
</comment>
<feature type="domain" description="Methyltransferase" evidence="10">
    <location>
        <begin position="284"/>
        <end position="407"/>
    </location>
</feature>
<dbReference type="SUPFAM" id="SSF53335">
    <property type="entry name" value="S-adenosyl-L-methionine-dependent methyltransferases"/>
    <property type="match status" value="2"/>
</dbReference>
<gene>
    <name evidence="11" type="ORF">Bpfe_007964</name>
</gene>
<evidence type="ECO:0000256" key="8">
    <source>
        <dbReference type="ARBA" id="ARBA00047841"/>
    </source>
</evidence>
<dbReference type="Pfam" id="PF13847">
    <property type="entry name" value="Methyltransf_31"/>
    <property type="match status" value="1"/>
</dbReference>
<evidence type="ECO:0000313" key="12">
    <source>
        <dbReference type="Proteomes" id="UP001233172"/>
    </source>
</evidence>
<accession>A0AAD8BXL4</accession>
<sequence>MSLYLTTDTRQAMLDYWKEHSKEGSVQEMMLDTCAEELTKEELPEILSYLPDFRGKTVVELGAGIGRFTAELARKAKKVIAVDFIEDFIRQNMKSNQQMGNIDFVVADVTRMNIPSERVDFIFSNWLLMYLEDKEVLALFGTLLSWLKPRGQLFIRESCRCQSGNKTRGANPTFYREPEQYEAFYESLTSPCGLYGFNLLFSKVVQTYIKRKNNNNQVVWLLQKVKKIDSPAPGVQSWPDFLDKQQYSTRSILQYEKIFGRTFVSTGGLETTEEFVDMLNLCPGQSVLDVGGGIGGSAFYMAKNFGVKVTVIDLSSNMIKMALDRAQEVGCGPDEVVFEVGDATKREYPAESFDVIYSRDVILHIADKLSLFKKLYKFLKPGGKILISDYCCCPGIHSEEFKAYVKQRGYYLLPPLTYGKLLDKAGFVNVVSEDRTEQFEDILRKEIKRTEKNKEEYFKDFDEDCYKDSLDGWKDKQSRVQRGEQRWGLFYAEKPTA</sequence>
<dbReference type="AlphaFoldDB" id="A0AAD8BXL4"/>
<dbReference type="CDD" id="cd02440">
    <property type="entry name" value="AdoMet_MTases"/>
    <property type="match status" value="2"/>
</dbReference>
<evidence type="ECO:0000259" key="9">
    <source>
        <dbReference type="Pfam" id="PF13649"/>
    </source>
</evidence>
<dbReference type="GO" id="GO:0032259">
    <property type="term" value="P:methylation"/>
    <property type="evidence" value="ECO:0007669"/>
    <property type="project" value="UniProtKB-KW"/>
</dbReference>
<dbReference type="PANTHER" id="PTHR44307:SF2">
    <property type="entry name" value="PHOSPHOETHANOLAMINE METHYLTRANSFERASE ISOFORM X1"/>
    <property type="match status" value="1"/>
</dbReference>
<dbReference type="Proteomes" id="UP001233172">
    <property type="component" value="Unassembled WGS sequence"/>
</dbReference>
<evidence type="ECO:0000256" key="3">
    <source>
        <dbReference type="ARBA" id="ARBA00022603"/>
    </source>
</evidence>
<comment type="pathway">
    <text evidence="1">Phospholipid metabolism; phosphatidylcholine biosynthesis.</text>
</comment>
<organism evidence="11 12">
    <name type="scientific">Biomphalaria pfeifferi</name>
    <name type="common">Bloodfluke planorb</name>
    <name type="synonym">Freshwater snail</name>
    <dbReference type="NCBI Taxonomy" id="112525"/>
    <lineage>
        <taxon>Eukaryota</taxon>
        <taxon>Metazoa</taxon>
        <taxon>Spiralia</taxon>
        <taxon>Lophotrochozoa</taxon>
        <taxon>Mollusca</taxon>
        <taxon>Gastropoda</taxon>
        <taxon>Heterobranchia</taxon>
        <taxon>Euthyneura</taxon>
        <taxon>Panpulmonata</taxon>
        <taxon>Hygrophila</taxon>
        <taxon>Lymnaeoidea</taxon>
        <taxon>Planorbidae</taxon>
        <taxon>Biomphalaria</taxon>
    </lineage>
</organism>